<dbReference type="InterPro" id="IPR049900">
    <property type="entry name" value="PKS_mFAS_DH"/>
</dbReference>
<reference evidence="8 9" key="1">
    <citation type="journal article" date="2019" name="Genome Biol. Evol.">
        <title>Genomic Plasticity Mediated by Transposable Elements in the Plant Pathogenic Fungus Colletotrichum higginsianum.</title>
        <authorList>
            <person name="Tsushima A."/>
            <person name="Gan P."/>
            <person name="Kumakura N."/>
            <person name="Narusaka M."/>
            <person name="Takano Y."/>
            <person name="Narusaka Y."/>
            <person name="Shirasu K."/>
        </authorList>
    </citation>
    <scope>NUCLEOTIDE SEQUENCE [LARGE SCALE GENOMIC DNA]</scope>
    <source>
        <strain evidence="8 9">MAFF305635-RFP</strain>
    </source>
</reference>
<dbReference type="InterPro" id="IPR016035">
    <property type="entry name" value="Acyl_Trfase/lysoPLipase"/>
</dbReference>
<name>A0A4T0WHJ7_9PEZI</name>
<gene>
    <name evidence="8" type="ORF">CH35J_000407</name>
</gene>
<dbReference type="Gene3D" id="3.40.366.10">
    <property type="entry name" value="Malonyl-Coenzyme A Acyl Carrier Protein, domain 2"/>
    <property type="match status" value="2"/>
</dbReference>
<dbReference type="InterPro" id="IPR016039">
    <property type="entry name" value="Thiolase-like"/>
</dbReference>
<evidence type="ECO:0000256" key="4">
    <source>
        <dbReference type="PROSITE-ProRule" id="PRU01363"/>
    </source>
</evidence>
<feature type="region of interest" description="Disordered" evidence="5">
    <location>
        <begin position="254"/>
        <end position="275"/>
    </location>
</feature>
<dbReference type="InterPro" id="IPR014031">
    <property type="entry name" value="Ketoacyl_synth_C"/>
</dbReference>
<dbReference type="Pfam" id="PF14765">
    <property type="entry name" value="PS-DH"/>
    <property type="match status" value="1"/>
</dbReference>
<dbReference type="EMBL" id="MWPZ01000001">
    <property type="protein sequence ID" value="TID06181.1"/>
    <property type="molecule type" value="Genomic_DNA"/>
</dbReference>
<proteinExistence type="predicted"/>
<dbReference type="AlphaFoldDB" id="A0A4T0WHJ7"/>
<dbReference type="InterPro" id="IPR042104">
    <property type="entry name" value="PKS_dehydratase_sf"/>
</dbReference>
<dbReference type="InterPro" id="IPR001227">
    <property type="entry name" value="Ac_transferase_dom_sf"/>
</dbReference>
<feature type="domain" description="PKS/mFAS DH" evidence="7">
    <location>
        <begin position="696"/>
        <end position="911"/>
    </location>
</feature>
<dbReference type="InterPro" id="IPR014043">
    <property type="entry name" value="Acyl_transferase_dom"/>
</dbReference>
<feature type="domain" description="Ketosynthase family 3 (KS3)" evidence="6">
    <location>
        <begin position="1"/>
        <end position="233"/>
    </location>
</feature>
<comment type="caution">
    <text evidence="4">Lacks conserved residue(s) required for the propagation of feature annotation.</text>
</comment>
<dbReference type="InterPro" id="IPR050091">
    <property type="entry name" value="PKS_NRPS_Biosynth_Enz"/>
</dbReference>
<evidence type="ECO:0000256" key="2">
    <source>
        <dbReference type="ARBA" id="ARBA00022553"/>
    </source>
</evidence>
<dbReference type="Pfam" id="PF21089">
    <property type="entry name" value="PKS_DH_N"/>
    <property type="match status" value="1"/>
</dbReference>
<dbReference type="Pfam" id="PF00109">
    <property type="entry name" value="ketoacyl-synt"/>
    <property type="match status" value="1"/>
</dbReference>
<dbReference type="Gene3D" id="3.10.129.110">
    <property type="entry name" value="Polyketide synthase dehydratase"/>
    <property type="match status" value="2"/>
</dbReference>
<evidence type="ECO:0000256" key="1">
    <source>
        <dbReference type="ARBA" id="ARBA00022450"/>
    </source>
</evidence>
<dbReference type="InterPro" id="IPR049551">
    <property type="entry name" value="PKS_DH_C"/>
</dbReference>
<dbReference type="SMART" id="SM00825">
    <property type="entry name" value="PKS_KS"/>
    <property type="match status" value="1"/>
</dbReference>
<organism evidence="8 9">
    <name type="scientific">Colletotrichum higginsianum</name>
    <dbReference type="NCBI Taxonomy" id="80884"/>
    <lineage>
        <taxon>Eukaryota</taxon>
        <taxon>Fungi</taxon>
        <taxon>Dikarya</taxon>
        <taxon>Ascomycota</taxon>
        <taxon>Pezizomycotina</taxon>
        <taxon>Sordariomycetes</taxon>
        <taxon>Hypocreomycetidae</taxon>
        <taxon>Glomerellales</taxon>
        <taxon>Glomerellaceae</taxon>
        <taxon>Colletotrichum</taxon>
        <taxon>Colletotrichum destructivum species complex</taxon>
    </lineage>
</organism>
<dbReference type="GO" id="GO:0044550">
    <property type="term" value="P:secondary metabolite biosynthetic process"/>
    <property type="evidence" value="ECO:0007669"/>
    <property type="project" value="UniProtKB-ARBA"/>
</dbReference>
<dbReference type="GO" id="GO:0004312">
    <property type="term" value="F:fatty acid synthase activity"/>
    <property type="evidence" value="ECO:0007669"/>
    <property type="project" value="TreeGrafter"/>
</dbReference>
<dbReference type="OrthoDB" id="329835at2759"/>
<dbReference type="InterPro" id="IPR014030">
    <property type="entry name" value="Ketoacyl_synth_N"/>
</dbReference>
<dbReference type="SUPFAM" id="SSF52151">
    <property type="entry name" value="FabD/lysophospholipase-like"/>
    <property type="match status" value="1"/>
</dbReference>
<feature type="region of interest" description="N-terminal hotdog fold" evidence="4">
    <location>
        <begin position="696"/>
        <end position="845"/>
    </location>
</feature>
<feature type="compositionally biased region" description="Low complexity" evidence="5">
    <location>
        <begin position="258"/>
        <end position="267"/>
    </location>
</feature>
<keyword evidence="1" id="KW-0596">Phosphopantetheine</keyword>
<dbReference type="Pfam" id="PF02801">
    <property type="entry name" value="Ketoacyl-synt_C"/>
    <property type="match status" value="1"/>
</dbReference>
<dbReference type="InterPro" id="IPR049552">
    <property type="entry name" value="PKS_DH_N"/>
</dbReference>
<dbReference type="PANTHER" id="PTHR43775:SF29">
    <property type="entry name" value="ASPERFURANONE POLYKETIDE SYNTHASE AFOG-RELATED"/>
    <property type="match status" value="1"/>
</dbReference>
<feature type="region of interest" description="C-terminal hotdog fold" evidence="4">
    <location>
        <begin position="867"/>
        <end position="911"/>
    </location>
</feature>
<evidence type="ECO:0000259" key="7">
    <source>
        <dbReference type="PROSITE" id="PS52019"/>
    </source>
</evidence>
<dbReference type="SMART" id="SM00826">
    <property type="entry name" value="PKS_DH"/>
    <property type="match status" value="1"/>
</dbReference>
<dbReference type="Gene3D" id="3.40.47.10">
    <property type="match status" value="1"/>
</dbReference>
<dbReference type="Pfam" id="PF00698">
    <property type="entry name" value="Acyl_transf_1"/>
    <property type="match status" value="1"/>
</dbReference>
<dbReference type="PROSITE" id="PS52004">
    <property type="entry name" value="KS3_2"/>
    <property type="match status" value="1"/>
</dbReference>
<evidence type="ECO:0000256" key="3">
    <source>
        <dbReference type="ARBA" id="ARBA00023268"/>
    </source>
</evidence>
<keyword evidence="3" id="KW-0511">Multifunctional enzyme</keyword>
<protein>
    <submittedName>
        <fullName evidence="8">Reducing polyketide synthase FUB1</fullName>
    </submittedName>
</protein>
<evidence type="ECO:0000313" key="9">
    <source>
        <dbReference type="Proteomes" id="UP000305883"/>
    </source>
</evidence>
<accession>A0A4T0WHJ7</accession>
<dbReference type="CDD" id="cd00833">
    <property type="entry name" value="PKS"/>
    <property type="match status" value="1"/>
</dbReference>
<dbReference type="PROSITE" id="PS52019">
    <property type="entry name" value="PKS_MFAS_DH"/>
    <property type="match status" value="1"/>
</dbReference>
<evidence type="ECO:0000256" key="5">
    <source>
        <dbReference type="SAM" id="MobiDB-lite"/>
    </source>
</evidence>
<dbReference type="Pfam" id="PF16197">
    <property type="entry name" value="KAsynt_C_assoc"/>
    <property type="match status" value="1"/>
</dbReference>
<comment type="caution">
    <text evidence="8">The sequence shown here is derived from an EMBL/GenBank/DDBJ whole genome shotgun (WGS) entry which is preliminary data.</text>
</comment>
<dbReference type="SMART" id="SM00827">
    <property type="entry name" value="PKS_AT"/>
    <property type="match status" value="1"/>
</dbReference>
<dbReference type="PANTHER" id="PTHR43775">
    <property type="entry name" value="FATTY ACID SYNTHASE"/>
    <property type="match status" value="1"/>
</dbReference>
<dbReference type="GO" id="GO:0006633">
    <property type="term" value="P:fatty acid biosynthetic process"/>
    <property type="evidence" value="ECO:0007669"/>
    <property type="project" value="TreeGrafter"/>
</dbReference>
<keyword evidence="2" id="KW-0597">Phosphoprotein</keyword>
<dbReference type="InterPro" id="IPR020841">
    <property type="entry name" value="PKS_Beta-ketoAc_synthase_dom"/>
</dbReference>
<dbReference type="InterPro" id="IPR020807">
    <property type="entry name" value="PKS_DH"/>
</dbReference>
<sequence>MGLVAGVNLILHPNFMHQLSSMHMLSPEGISHSFDHRANGYGRGEGIGCLVLKRLKDALRDGDTIRAVIRGTGTNADGKTPGITQPSSEAQAELIRTTYEAAGLSLSDTQYFEAHGTGTALGDPIELSAIGAILGAARSPETEPLYVGSIKANVGHTEGCSGLAGVLKSILCLEKGVLIPTAGIEKLNPKLKLRDWNLALPSENMAWPSKGQRRISVNSFGFGGANAHVILDDAYHYLRNRGLVGNHATAHLEDDSSESGISMGSDSPRQEDSKRLFVLSTRDQTGIERLAPLYADFLSNKAATSSSRFLTDLVHTLSNRRTHLDFRSFAVADSSSVLETQLRKGLPRLKRVSKHDNPIFVFTGQGAQWPAMGKELLNNCIFRTSIHRSQVLLEHYGCPWDLVDELSRTTNSNVDLPQYSQVLCTVLQIALVDLLREWGVVPKAVVGHSSGEIGAAYAAGLLSRCNAVKVAYLRGVCSGKVADHISADGKFARMLRVKTAYHSPHMATVAQEYMDRMGVLFPLAEEDQVAHMFSSLTGTTVTARDLDASYWKKNMCEQVQFSQAMKTLLDYVPEQTQGRGRNRIHWSAFVEIGPHAALQSPVAEVIKISQSKAAKEAPYFSAIIRGKDSEVTALELAGQLWGSGHNVNLSRVNYIYPESLPTSLPDLPSYPWNHSRGYWHESATARSSRFPRGPRTDLLGVPVDLQNAMEPRWRNYLRILENPWIEDHKITGTVLYPAAGMIVMAMEAAHQLRDTSKHLNGITFRDLKFERGLEYASNGNHNPDAISNSEWATLLNEWGNIQKNAIEEVDMETFYDELEVVGVDYGPTFRNVFQAGVVSGEHCAHGSIRIPDTKSTMPFNYEFPHLIHPATMDAIFHLLFIAFSDGKPLEEAARLQGLRQATADEWSRDIR</sequence>
<dbReference type="InterPro" id="IPR032821">
    <property type="entry name" value="PKS_assoc"/>
</dbReference>
<dbReference type="SUPFAM" id="SSF53901">
    <property type="entry name" value="Thiolase-like"/>
    <property type="match status" value="1"/>
</dbReference>
<evidence type="ECO:0000313" key="8">
    <source>
        <dbReference type="EMBL" id="TID06181.1"/>
    </source>
</evidence>
<evidence type="ECO:0000259" key="6">
    <source>
        <dbReference type="PROSITE" id="PS52004"/>
    </source>
</evidence>
<dbReference type="Proteomes" id="UP000305883">
    <property type="component" value="Unassembled WGS sequence"/>
</dbReference>